<keyword evidence="2 3" id="KW-0378">Hydrolase</keyword>
<evidence type="ECO:0000256" key="2">
    <source>
        <dbReference type="ARBA" id="ARBA00022801"/>
    </source>
</evidence>
<evidence type="ECO:0000313" key="6">
    <source>
        <dbReference type="Proteomes" id="UP000018949"/>
    </source>
</evidence>
<proteinExistence type="inferred from homology"/>
<feature type="domain" description="Nudix hydrolase" evidence="4">
    <location>
        <begin position="19"/>
        <end position="124"/>
    </location>
</feature>
<dbReference type="SUPFAM" id="SSF55811">
    <property type="entry name" value="Nudix"/>
    <property type="match status" value="1"/>
</dbReference>
<dbReference type="Pfam" id="PF00293">
    <property type="entry name" value="NUDIX"/>
    <property type="match status" value="1"/>
</dbReference>
<comment type="cofactor">
    <cofactor evidence="1">
        <name>Mg(2+)</name>
        <dbReference type="ChEBI" id="CHEBI:18420"/>
    </cofactor>
</comment>
<dbReference type="CDD" id="cd02883">
    <property type="entry name" value="NUDIX_Hydrolase"/>
    <property type="match status" value="1"/>
</dbReference>
<dbReference type="InterPro" id="IPR000086">
    <property type="entry name" value="NUDIX_hydrolase_dom"/>
</dbReference>
<evidence type="ECO:0000259" key="4">
    <source>
        <dbReference type="PROSITE" id="PS51462"/>
    </source>
</evidence>
<organism evidence="5 6">
    <name type="scientific">Mesobacillus boroniphilus JCM 21738</name>
    <dbReference type="NCBI Taxonomy" id="1294265"/>
    <lineage>
        <taxon>Bacteria</taxon>
        <taxon>Bacillati</taxon>
        <taxon>Bacillota</taxon>
        <taxon>Bacilli</taxon>
        <taxon>Bacillales</taxon>
        <taxon>Bacillaceae</taxon>
        <taxon>Mesobacillus</taxon>
    </lineage>
</organism>
<evidence type="ECO:0000313" key="5">
    <source>
        <dbReference type="EMBL" id="GAE47353.1"/>
    </source>
</evidence>
<comment type="similarity">
    <text evidence="3">Belongs to the Nudix hydrolase family.</text>
</comment>
<evidence type="ECO:0000256" key="3">
    <source>
        <dbReference type="RuleBase" id="RU003476"/>
    </source>
</evidence>
<comment type="caution">
    <text evidence="5">The sequence shown here is derived from an EMBL/GenBank/DDBJ whole genome shotgun (WGS) entry which is preliminary data.</text>
</comment>
<dbReference type="RefSeq" id="WP_052019766.1">
    <property type="nucleotide sequence ID" value="NZ_BAUW01000073.1"/>
</dbReference>
<dbReference type="AlphaFoldDB" id="W4RU09"/>
<dbReference type="PROSITE" id="PS00893">
    <property type="entry name" value="NUDIX_BOX"/>
    <property type="match status" value="1"/>
</dbReference>
<dbReference type="Proteomes" id="UP000018949">
    <property type="component" value="Unassembled WGS sequence"/>
</dbReference>
<name>W4RU09_9BACI</name>
<dbReference type="eggNOG" id="COG1051">
    <property type="taxonomic scope" value="Bacteria"/>
</dbReference>
<protein>
    <submittedName>
        <fullName evidence="5">MutT/nudix family protein</fullName>
    </submittedName>
</protein>
<sequence length="124" mass="14370">MNFDTIIEDPLQANVERTIERVAIRAIIMVNNRILLIQSSRGDFKFPGGGLEENESHEECLIREVREETGYIHCIVNDKVGTVTEKKMDEYINNALFQMTSHYYLCDLATDEKQPYNWLGTKLN</sequence>
<accession>W4RU09</accession>
<dbReference type="Gene3D" id="3.90.79.10">
    <property type="entry name" value="Nucleoside Triphosphate Pyrophosphohydrolase"/>
    <property type="match status" value="1"/>
</dbReference>
<dbReference type="PANTHER" id="PTHR43046">
    <property type="entry name" value="GDP-MANNOSE MANNOSYL HYDROLASE"/>
    <property type="match status" value="1"/>
</dbReference>
<dbReference type="GO" id="GO:0016787">
    <property type="term" value="F:hydrolase activity"/>
    <property type="evidence" value="ECO:0007669"/>
    <property type="project" value="UniProtKB-KW"/>
</dbReference>
<keyword evidence="6" id="KW-1185">Reference proteome</keyword>
<dbReference type="EMBL" id="BAUW01000073">
    <property type="protein sequence ID" value="GAE47353.1"/>
    <property type="molecule type" value="Genomic_DNA"/>
</dbReference>
<dbReference type="InterPro" id="IPR020084">
    <property type="entry name" value="NUDIX_hydrolase_CS"/>
</dbReference>
<dbReference type="InterPro" id="IPR015797">
    <property type="entry name" value="NUDIX_hydrolase-like_dom_sf"/>
</dbReference>
<reference evidence="5 6" key="1">
    <citation type="submission" date="2013-12" db="EMBL/GenBank/DDBJ databases">
        <title>NBRP : Genome information of microbial organism related human and environment.</title>
        <authorList>
            <person name="Hattori M."/>
            <person name="Oshima K."/>
            <person name="Inaba H."/>
            <person name="Suda W."/>
            <person name="Sakamoto M."/>
            <person name="Iino T."/>
            <person name="Kitahara M."/>
            <person name="Oshida Y."/>
            <person name="Iida T."/>
            <person name="Kudo T."/>
            <person name="Itoh T."/>
            <person name="Ahmed I."/>
            <person name="Ohkuma M."/>
        </authorList>
    </citation>
    <scope>NUCLEOTIDE SEQUENCE [LARGE SCALE GENOMIC DNA]</scope>
    <source>
        <strain evidence="5 6">JCM 21738</strain>
    </source>
</reference>
<dbReference type="PROSITE" id="PS51462">
    <property type="entry name" value="NUDIX"/>
    <property type="match status" value="1"/>
</dbReference>
<evidence type="ECO:0000256" key="1">
    <source>
        <dbReference type="ARBA" id="ARBA00001946"/>
    </source>
</evidence>
<dbReference type="InterPro" id="IPR020476">
    <property type="entry name" value="Nudix_hydrolase"/>
</dbReference>
<dbReference type="PANTHER" id="PTHR43046:SF15">
    <property type="entry name" value="MUTT_NUDIX FAMILY PROTEIN"/>
    <property type="match status" value="1"/>
</dbReference>
<gene>
    <name evidence="5" type="ORF">JCM21738_4326</name>
</gene>
<dbReference type="PRINTS" id="PR00502">
    <property type="entry name" value="NUDIXFAMILY"/>
</dbReference>